<dbReference type="Proteomes" id="UP000001396">
    <property type="component" value="Unassembled WGS sequence"/>
</dbReference>
<comment type="caution">
    <text evidence="2">The sequence shown here is derived from an EMBL/GenBank/DDBJ whole genome shotgun (WGS) entry which is preliminary data.</text>
</comment>
<dbReference type="EMBL" id="ADBJ01000035">
    <property type="protein sequence ID" value="EFA79329.1"/>
    <property type="molecule type" value="Genomic_DNA"/>
</dbReference>
<protein>
    <submittedName>
        <fullName evidence="2">Uncharacterized protein</fullName>
    </submittedName>
</protein>
<dbReference type="PANTHER" id="PTHR28589">
    <property type="entry name" value="28S RIBOSOMAL PROTEIN S34, MITOCHONDRIAL"/>
    <property type="match status" value="1"/>
</dbReference>
<dbReference type="OMA" id="TYWTVTK"/>
<evidence type="ECO:0000256" key="1">
    <source>
        <dbReference type="SAM" id="MobiDB-lite"/>
    </source>
</evidence>
<proteinExistence type="predicted"/>
<dbReference type="GO" id="GO:0005739">
    <property type="term" value="C:mitochondrion"/>
    <property type="evidence" value="ECO:0007669"/>
    <property type="project" value="InterPro"/>
</dbReference>
<sequence length="134" mass="15249">MSKPASEALAKVFSSINKQTKKGENFLDVCFGLPERGVGHRLTKKVWPSRSSYWTVTKVKFSENSGGRTTSLRGNAYGVLTWNGVTEMKERRVIDLLEKNWTTFPYTIPKKTEKPINNEEESTETTEQSSEQQQ</sequence>
<organism evidence="2 3">
    <name type="scientific">Heterostelium pallidum (strain ATCC 26659 / Pp 5 / PN500)</name>
    <name type="common">Cellular slime mold</name>
    <name type="synonym">Polysphondylium pallidum</name>
    <dbReference type="NCBI Taxonomy" id="670386"/>
    <lineage>
        <taxon>Eukaryota</taxon>
        <taxon>Amoebozoa</taxon>
        <taxon>Evosea</taxon>
        <taxon>Eumycetozoa</taxon>
        <taxon>Dictyostelia</taxon>
        <taxon>Acytosteliales</taxon>
        <taxon>Acytosteliaceae</taxon>
        <taxon>Heterostelium</taxon>
    </lineage>
</organism>
<dbReference type="RefSeq" id="XP_020431450.1">
    <property type="nucleotide sequence ID" value="XM_020578581.1"/>
</dbReference>
<dbReference type="GeneID" id="31363228"/>
<dbReference type="AlphaFoldDB" id="D3BGU5"/>
<dbReference type="InterPro" id="IPR032053">
    <property type="entry name" value="Ribosomal_mS34"/>
</dbReference>
<name>D3BGU5_HETP5</name>
<evidence type="ECO:0000313" key="3">
    <source>
        <dbReference type="Proteomes" id="UP000001396"/>
    </source>
</evidence>
<accession>D3BGU5</accession>
<feature type="compositionally biased region" description="Low complexity" evidence="1">
    <location>
        <begin position="125"/>
        <end position="134"/>
    </location>
</feature>
<dbReference type="InParanoid" id="D3BGU5"/>
<reference evidence="2 3" key="1">
    <citation type="journal article" date="2011" name="Genome Res.">
        <title>Phylogeny-wide analysis of social amoeba genomes highlights ancient origins for complex intercellular communication.</title>
        <authorList>
            <person name="Heidel A.J."/>
            <person name="Lawal H.M."/>
            <person name="Felder M."/>
            <person name="Schilde C."/>
            <person name="Helps N.R."/>
            <person name="Tunggal B."/>
            <person name="Rivero F."/>
            <person name="John U."/>
            <person name="Schleicher M."/>
            <person name="Eichinger L."/>
            <person name="Platzer M."/>
            <person name="Noegel A.A."/>
            <person name="Schaap P."/>
            <person name="Gloeckner G."/>
        </authorList>
    </citation>
    <scope>NUCLEOTIDE SEQUENCE [LARGE SCALE GENOMIC DNA]</scope>
    <source>
        <strain evidence="3">ATCC 26659 / Pp 5 / PN500</strain>
    </source>
</reference>
<feature type="region of interest" description="Disordered" evidence="1">
    <location>
        <begin position="108"/>
        <end position="134"/>
    </location>
</feature>
<dbReference type="GO" id="GO:0003735">
    <property type="term" value="F:structural constituent of ribosome"/>
    <property type="evidence" value="ECO:0007669"/>
    <property type="project" value="InterPro"/>
</dbReference>
<dbReference type="FunCoup" id="D3BGU5">
    <property type="interactions" value="2"/>
</dbReference>
<dbReference type="Pfam" id="PF16053">
    <property type="entry name" value="MRP-S34"/>
    <property type="match status" value="1"/>
</dbReference>
<dbReference type="PANTHER" id="PTHR28589:SF1">
    <property type="entry name" value="SMALL RIBOSOMAL SUBUNIT PROTEIN MS34"/>
    <property type="match status" value="1"/>
</dbReference>
<keyword evidence="3" id="KW-1185">Reference proteome</keyword>
<gene>
    <name evidence="2" type="ORF">PPL_07747</name>
</gene>
<evidence type="ECO:0000313" key="2">
    <source>
        <dbReference type="EMBL" id="EFA79329.1"/>
    </source>
</evidence>